<dbReference type="GO" id="GO:0005886">
    <property type="term" value="C:plasma membrane"/>
    <property type="evidence" value="ECO:0007669"/>
    <property type="project" value="UniProtKB-SubCell"/>
</dbReference>
<feature type="transmembrane region" description="Helical" evidence="6">
    <location>
        <begin position="89"/>
        <end position="109"/>
    </location>
</feature>
<sequence>MIFRTFSQLLLIISFLLVGQLITRFLTIHIPGSIIGMILLFLLLLSGIIKLEWVEKMAVFNLKHLTLLFIPLIISMCLSPTFLTLLHWSIITILIFSSLICMLGTAYSVEWYEKQKGRNNK</sequence>
<keyword evidence="5 6" id="KW-0472">Membrane</keyword>
<keyword evidence="2" id="KW-1003">Cell membrane</keyword>
<evidence type="ECO:0000256" key="4">
    <source>
        <dbReference type="ARBA" id="ARBA00022989"/>
    </source>
</evidence>
<name>A0A2N3LLN6_9BACI</name>
<evidence type="ECO:0000313" key="8">
    <source>
        <dbReference type="Proteomes" id="UP000233440"/>
    </source>
</evidence>
<dbReference type="PANTHER" id="PTHR33931">
    <property type="entry name" value="HOLIN-LIKE PROTEIN CIDA-RELATED"/>
    <property type="match status" value="1"/>
</dbReference>
<evidence type="ECO:0000256" key="2">
    <source>
        <dbReference type="ARBA" id="ARBA00022475"/>
    </source>
</evidence>
<organism evidence="7 8">
    <name type="scientific">Heyndrickxia camelliae</name>
    <dbReference type="NCBI Taxonomy" id="1707093"/>
    <lineage>
        <taxon>Bacteria</taxon>
        <taxon>Bacillati</taxon>
        <taxon>Bacillota</taxon>
        <taxon>Bacilli</taxon>
        <taxon>Bacillales</taxon>
        <taxon>Bacillaceae</taxon>
        <taxon>Heyndrickxia</taxon>
    </lineage>
</organism>
<accession>A0A2N3LLN6</accession>
<keyword evidence="4 6" id="KW-1133">Transmembrane helix</keyword>
<dbReference type="InterPro" id="IPR005538">
    <property type="entry name" value="LrgA/CidA"/>
</dbReference>
<keyword evidence="3 6" id="KW-0812">Transmembrane</keyword>
<dbReference type="RefSeq" id="WP_101353557.1">
    <property type="nucleotide sequence ID" value="NZ_PIQO01000004.1"/>
</dbReference>
<dbReference type="Proteomes" id="UP000233440">
    <property type="component" value="Unassembled WGS sequence"/>
</dbReference>
<feature type="transmembrane region" description="Helical" evidence="6">
    <location>
        <begin position="34"/>
        <end position="53"/>
    </location>
</feature>
<keyword evidence="8" id="KW-1185">Reference proteome</keyword>
<evidence type="ECO:0000256" key="1">
    <source>
        <dbReference type="ARBA" id="ARBA00004651"/>
    </source>
</evidence>
<evidence type="ECO:0000256" key="3">
    <source>
        <dbReference type="ARBA" id="ARBA00022692"/>
    </source>
</evidence>
<evidence type="ECO:0000256" key="6">
    <source>
        <dbReference type="SAM" id="Phobius"/>
    </source>
</evidence>
<protein>
    <submittedName>
        <fullName evidence="7">Murein hydrolase transporter LrgA</fullName>
    </submittedName>
</protein>
<dbReference type="AlphaFoldDB" id="A0A2N3LLN6"/>
<dbReference type="GO" id="GO:0016787">
    <property type="term" value="F:hydrolase activity"/>
    <property type="evidence" value="ECO:0007669"/>
    <property type="project" value="UniProtKB-KW"/>
</dbReference>
<reference evidence="7 8" key="1">
    <citation type="submission" date="2017-11" db="EMBL/GenBank/DDBJ databases">
        <title>Bacillus camelliae sp. nov., isolated from pu'er tea.</title>
        <authorList>
            <person name="Niu L."/>
        </authorList>
    </citation>
    <scope>NUCLEOTIDE SEQUENCE [LARGE SCALE GENOMIC DNA]</scope>
    <source>
        <strain evidence="7 8">7578-1</strain>
    </source>
</reference>
<evidence type="ECO:0000313" key="7">
    <source>
        <dbReference type="EMBL" id="PKR85507.1"/>
    </source>
</evidence>
<dbReference type="PANTHER" id="PTHR33931:SF2">
    <property type="entry name" value="HOLIN-LIKE PROTEIN CIDA"/>
    <property type="match status" value="1"/>
</dbReference>
<dbReference type="EMBL" id="PIQO01000004">
    <property type="protein sequence ID" value="PKR85507.1"/>
    <property type="molecule type" value="Genomic_DNA"/>
</dbReference>
<evidence type="ECO:0000256" key="5">
    <source>
        <dbReference type="ARBA" id="ARBA00023136"/>
    </source>
</evidence>
<comment type="caution">
    <text evidence="7">The sequence shown here is derived from an EMBL/GenBank/DDBJ whole genome shotgun (WGS) entry which is preliminary data.</text>
</comment>
<gene>
    <name evidence="7" type="ORF">CWO92_07260</name>
</gene>
<feature type="transmembrane region" description="Helical" evidence="6">
    <location>
        <begin position="65"/>
        <end position="83"/>
    </location>
</feature>
<comment type="subcellular location">
    <subcellularLocation>
        <location evidence="1">Cell membrane</location>
        <topology evidence="1">Multi-pass membrane protein</topology>
    </subcellularLocation>
</comment>
<proteinExistence type="predicted"/>
<keyword evidence="7" id="KW-0378">Hydrolase</keyword>
<dbReference type="Pfam" id="PF03788">
    <property type="entry name" value="LrgA"/>
    <property type="match status" value="1"/>
</dbReference>
<dbReference type="OrthoDB" id="3176438at2"/>